<dbReference type="EMBL" id="KN822023">
    <property type="protein sequence ID" value="KIM65369.1"/>
    <property type="molecule type" value="Genomic_DNA"/>
</dbReference>
<evidence type="ECO:0000313" key="1">
    <source>
        <dbReference type="EMBL" id="KIM65369.1"/>
    </source>
</evidence>
<evidence type="ECO:0000313" key="2">
    <source>
        <dbReference type="Proteomes" id="UP000053989"/>
    </source>
</evidence>
<reference evidence="1 2" key="1">
    <citation type="submission" date="2014-04" db="EMBL/GenBank/DDBJ databases">
        <authorList>
            <consortium name="DOE Joint Genome Institute"/>
            <person name="Kuo A."/>
            <person name="Kohler A."/>
            <person name="Nagy L.G."/>
            <person name="Floudas D."/>
            <person name="Copeland A."/>
            <person name="Barry K.W."/>
            <person name="Cichocki N."/>
            <person name="Veneault-Fourrey C."/>
            <person name="LaButti K."/>
            <person name="Lindquist E.A."/>
            <person name="Lipzen A."/>
            <person name="Lundell T."/>
            <person name="Morin E."/>
            <person name="Murat C."/>
            <person name="Sun H."/>
            <person name="Tunlid A."/>
            <person name="Henrissat B."/>
            <person name="Grigoriev I.V."/>
            <person name="Hibbett D.S."/>
            <person name="Martin F."/>
            <person name="Nordberg H.P."/>
            <person name="Cantor M.N."/>
            <person name="Hua S.X."/>
        </authorList>
    </citation>
    <scope>NUCLEOTIDE SEQUENCE [LARGE SCALE GENOMIC DNA]</scope>
    <source>
        <strain evidence="1 2">Foug A</strain>
    </source>
</reference>
<accession>A0A0C3EAJ9</accession>
<sequence length="187" mass="21329">MTFDGESILSNDNDVNWDDDATLMALLDDPEGLVDNDRTAVVDRLEPVFTSRHAQEKEYTKQVFLRAIQNTKHIHAAVEEDISIRFLQAVSLFDNKSRYAEEAGRRGQQGASTSYDEAKAFLEGDDRIVRLLTYYSHSARELRQRAAELHDDVEQLISILDKKARQLGAEDDAKAKEKLLRGILEKY</sequence>
<keyword evidence="2" id="KW-1185">Reference proteome</keyword>
<dbReference type="OrthoDB" id="2678231at2759"/>
<gene>
    <name evidence="1" type="ORF">SCLCIDRAFT_113359</name>
</gene>
<dbReference type="HOGENOM" id="CLU_1448525_0_0_1"/>
<organism evidence="1 2">
    <name type="scientific">Scleroderma citrinum Foug A</name>
    <dbReference type="NCBI Taxonomy" id="1036808"/>
    <lineage>
        <taxon>Eukaryota</taxon>
        <taxon>Fungi</taxon>
        <taxon>Dikarya</taxon>
        <taxon>Basidiomycota</taxon>
        <taxon>Agaricomycotina</taxon>
        <taxon>Agaricomycetes</taxon>
        <taxon>Agaricomycetidae</taxon>
        <taxon>Boletales</taxon>
        <taxon>Sclerodermatineae</taxon>
        <taxon>Sclerodermataceae</taxon>
        <taxon>Scleroderma</taxon>
    </lineage>
</organism>
<proteinExistence type="predicted"/>
<protein>
    <submittedName>
        <fullName evidence="1">Uncharacterized protein</fullName>
    </submittedName>
</protein>
<name>A0A0C3EAJ9_9AGAM</name>
<reference evidence="2" key="2">
    <citation type="submission" date="2015-01" db="EMBL/GenBank/DDBJ databases">
        <title>Evolutionary Origins and Diversification of the Mycorrhizal Mutualists.</title>
        <authorList>
            <consortium name="DOE Joint Genome Institute"/>
            <consortium name="Mycorrhizal Genomics Consortium"/>
            <person name="Kohler A."/>
            <person name="Kuo A."/>
            <person name="Nagy L.G."/>
            <person name="Floudas D."/>
            <person name="Copeland A."/>
            <person name="Barry K.W."/>
            <person name="Cichocki N."/>
            <person name="Veneault-Fourrey C."/>
            <person name="LaButti K."/>
            <person name="Lindquist E.A."/>
            <person name="Lipzen A."/>
            <person name="Lundell T."/>
            <person name="Morin E."/>
            <person name="Murat C."/>
            <person name="Riley R."/>
            <person name="Ohm R."/>
            <person name="Sun H."/>
            <person name="Tunlid A."/>
            <person name="Henrissat B."/>
            <person name="Grigoriev I.V."/>
            <person name="Hibbett D.S."/>
            <person name="Martin F."/>
        </authorList>
    </citation>
    <scope>NUCLEOTIDE SEQUENCE [LARGE SCALE GENOMIC DNA]</scope>
    <source>
        <strain evidence="2">Foug A</strain>
    </source>
</reference>
<dbReference type="Proteomes" id="UP000053989">
    <property type="component" value="Unassembled WGS sequence"/>
</dbReference>
<dbReference type="AlphaFoldDB" id="A0A0C3EAJ9"/>
<dbReference type="InParanoid" id="A0A0C3EAJ9"/>